<sequence>MIRQTHLTSSELDECFWGTELQCIYMHLAEAKDRWECEMHTHEELEIGYVFQGTGIYQIGGETYEAHAGDLFVIPPGTPHFETHDADVPFELMFLMIRHDGAGAERLNAFTKEWKGRHSFHRHSRIQTRFEDICREIVAQQAGYLSVIDGILREIYIKLYRKVNDNPSKQIPASWNKSERNRQVLSEIERYVEAHISNSITVELVAQHFFYHPKYLSRLYKEEKGETLAELISSIRLRKAKLLLADTIIPIEQMADLLGLSSIQYVYKWFKKEMGITPLEYRMQISLAPKEPL</sequence>
<dbReference type="Gene3D" id="1.10.10.60">
    <property type="entry name" value="Homeodomain-like"/>
    <property type="match status" value="2"/>
</dbReference>
<dbReference type="PANTHER" id="PTHR43280">
    <property type="entry name" value="ARAC-FAMILY TRANSCRIPTIONAL REGULATOR"/>
    <property type="match status" value="1"/>
</dbReference>
<dbReference type="SUPFAM" id="SSF46689">
    <property type="entry name" value="Homeodomain-like"/>
    <property type="match status" value="1"/>
</dbReference>
<evidence type="ECO:0000256" key="1">
    <source>
        <dbReference type="ARBA" id="ARBA00023015"/>
    </source>
</evidence>
<dbReference type="SMART" id="SM00342">
    <property type="entry name" value="HTH_ARAC"/>
    <property type="match status" value="1"/>
</dbReference>
<dbReference type="Pfam" id="PF02311">
    <property type="entry name" value="AraC_binding"/>
    <property type="match status" value="1"/>
</dbReference>
<evidence type="ECO:0000256" key="3">
    <source>
        <dbReference type="ARBA" id="ARBA00023163"/>
    </source>
</evidence>
<dbReference type="InterPro" id="IPR003313">
    <property type="entry name" value="AraC-bd"/>
</dbReference>
<dbReference type="Gene3D" id="2.60.120.10">
    <property type="entry name" value="Jelly Rolls"/>
    <property type="match status" value="1"/>
</dbReference>
<dbReference type="InterPro" id="IPR037923">
    <property type="entry name" value="HTH-like"/>
</dbReference>
<dbReference type="GO" id="GO:0003700">
    <property type="term" value="F:DNA-binding transcription factor activity"/>
    <property type="evidence" value="ECO:0007669"/>
    <property type="project" value="InterPro"/>
</dbReference>
<dbReference type="Proteomes" id="UP000076927">
    <property type="component" value="Chromosome"/>
</dbReference>
<dbReference type="InterPro" id="IPR018060">
    <property type="entry name" value="HTH_AraC"/>
</dbReference>
<organism evidence="5 6">
    <name type="scientific">Paenibacillus swuensis</name>
    <dbReference type="NCBI Taxonomy" id="1178515"/>
    <lineage>
        <taxon>Bacteria</taxon>
        <taxon>Bacillati</taxon>
        <taxon>Bacillota</taxon>
        <taxon>Bacilli</taxon>
        <taxon>Bacillales</taxon>
        <taxon>Paenibacillaceae</taxon>
        <taxon>Paenibacillus</taxon>
    </lineage>
</organism>
<dbReference type="EMBL" id="CP011388">
    <property type="protein sequence ID" value="ANE45403.1"/>
    <property type="molecule type" value="Genomic_DNA"/>
</dbReference>
<name>A0A172TF43_9BACL</name>
<dbReference type="InterPro" id="IPR009057">
    <property type="entry name" value="Homeodomain-like_sf"/>
</dbReference>
<dbReference type="PATRIC" id="fig|1178515.4.peg.514"/>
<gene>
    <name evidence="5" type="ORF">SY83_02650</name>
</gene>
<keyword evidence="2" id="KW-0238">DNA-binding</keyword>
<feature type="domain" description="HTH araC/xylS-type" evidence="4">
    <location>
        <begin position="186"/>
        <end position="284"/>
    </location>
</feature>
<evidence type="ECO:0000313" key="5">
    <source>
        <dbReference type="EMBL" id="ANE45403.1"/>
    </source>
</evidence>
<dbReference type="GO" id="GO:0043565">
    <property type="term" value="F:sequence-specific DNA binding"/>
    <property type="evidence" value="ECO:0007669"/>
    <property type="project" value="InterPro"/>
</dbReference>
<reference evidence="5 6" key="1">
    <citation type="submission" date="2015-01" db="EMBL/GenBank/DDBJ databases">
        <title>Paenibacillus swuensis/DY6/whole genome sequencing.</title>
        <authorList>
            <person name="Kim M.K."/>
            <person name="Srinivasan S."/>
            <person name="Lee J.-J."/>
        </authorList>
    </citation>
    <scope>NUCLEOTIDE SEQUENCE [LARGE SCALE GENOMIC DNA]</scope>
    <source>
        <strain evidence="5 6">DY6</strain>
    </source>
</reference>
<dbReference type="SUPFAM" id="SSF51215">
    <property type="entry name" value="Regulatory protein AraC"/>
    <property type="match status" value="1"/>
</dbReference>
<dbReference type="InterPro" id="IPR014710">
    <property type="entry name" value="RmlC-like_jellyroll"/>
</dbReference>
<dbReference type="STRING" id="1178515.SY83_02650"/>
<dbReference type="PANTHER" id="PTHR43280:SF28">
    <property type="entry name" value="HTH-TYPE TRANSCRIPTIONAL ACTIVATOR RHAS"/>
    <property type="match status" value="1"/>
</dbReference>
<dbReference type="AlphaFoldDB" id="A0A172TF43"/>
<evidence type="ECO:0000313" key="6">
    <source>
        <dbReference type="Proteomes" id="UP000076927"/>
    </source>
</evidence>
<protein>
    <recommendedName>
        <fullName evidence="4">HTH araC/xylS-type domain-containing protein</fullName>
    </recommendedName>
</protein>
<evidence type="ECO:0000256" key="2">
    <source>
        <dbReference type="ARBA" id="ARBA00023125"/>
    </source>
</evidence>
<keyword evidence="1" id="KW-0805">Transcription regulation</keyword>
<proteinExistence type="predicted"/>
<dbReference type="KEGG" id="pswu:SY83_02650"/>
<keyword evidence="3" id="KW-0804">Transcription</keyword>
<accession>A0A172TF43</accession>
<dbReference type="Pfam" id="PF12833">
    <property type="entry name" value="HTH_18"/>
    <property type="match status" value="1"/>
</dbReference>
<keyword evidence="6" id="KW-1185">Reference proteome</keyword>
<dbReference type="RefSeq" id="WP_068604005.1">
    <property type="nucleotide sequence ID" value="NZ_CP011388.1"/>
</dbReference>
<dbReference type="OrthoDB" id="506156at2"/>
<dbReference type="PROSITE" id="PS01124">
    <property type="entry name" value="HTH_ARAC_FAMILY_2"/>
    <property type="match status" value="1"/>
</dbReference>
<evidence type="ECO:0000259" key="4">
    <source>
        <dbReference type="PROSITE" id="PS01124"/>
    </source>
</evidence>